<dbReference type="PANTHER" id="PTHR13833:SF71">
    <property type="entry name" value="NHL DOMAIN-CONTAINING PROTEIN"/>
    <property type="match status" value="1"/>
</dbReference>
<evidence type="ECO:0008006" key="5">
    <source>
        <dbReference type="Google" id="ProtNLM"/>
    </source>
</evidence>
<dbReference type="PANTHER" id="PTHR13833">
    <property type="match status" value="1"/>
</dbReference>
<gene>
    <name evidence="3" type="ORF">FEM48_Zijuj10G0058700</name>
</gene>
<sequence length="407" mass="44578">MASQFPKLLVFFLFHLFSLHVFANLNLEDGYTVVTVIDGHKLKINPHAVHYRPGSSDLIVLDSSRSAFYSVKFPITQESVIEWFSGAAVEGYSDGESGTAQFRKPKSFDVDLKGNVYVADKYNHVIRKISESGVSTIAGGYTQKTGVQDGPAQNATFSDDFELAFIAERCVLLVSDHGNQMVRQINLKAEDCGGGGGGGSSSATQGVSIWSVVVAVVLSCLIGIVVGLVSRPYIRFHQGKGVQAYQETWKRCLISLEKVAQIPSFAIRSAVVDSYCVWSLLKSLFWLSLSHLCILFSTANYQVPQPQVSTKDSVSLLDSDSYGSGSEITKSDKYADQLKDLMGGFDGSSDMCSQMFEQKAEENPDRDFHGTGKRIDNMIESNIMHLAKENTSVDRSLIASSGLVKRR</sequence>
<evidence type="ECO:0000313" key="3">
    <source>
        <dbReference type="EMBL" id="KAH7515743.1"/>
    </source>
</evidence>
<evidence type="ECO:0000256" key="1">
    <source>
        <dbReference type="SAM" id="Phobius"/>
    </source>
</evidence>
<dbReference type="Gene3D" id="2.120.10.30">
    <property type="entry name" value="TolB, C-terminal domain"/>
    <property type="match status" value="1"/>
</dbReference>
<keyword evidence="1" id="KW-1133">Transmembrane helix</keyword>
<proteinExistence type="predicted"/>
<name>A0A978ULP1_ZIZJJ</name>
<feature type="signal peptide" evidence="2">
    <location>
        <begin position="1"/>
        <end position="23"/>
    </location>
</feature>
<dbReference type="EMBL" id="JAEACU010000010">
    <property type="protein sequence ID" value="KAH7515743.1"/>
    <property type="molecule type" value="Genomic_DNA"/>
</dbReference>
<feature type="transmembrane region" description="Helical" evidence="1">
    <location>
        <begin position="209"/>
        <end position="230"/>
    </location>
</feature>
<keyword evidence="1" id="KW-0812">Transmembrane</keyword>
<keyword evidence="1" id="KW-0472">Membrane</keyword>
<accession>A0A978ULP1</accession>
<reference evidence="3" key="1">
    <citation type="journal article" date="2021" name="Front. Plant Sci.">
        <title>Chromosome-Scale Genome Assembly for Chinese Sour Jujube and Insights Into Its Genome Evolution and Domestication Signature.</title>
        <authorList>
            <person name="Shen L.-Y."/>
            <person name="Luo H."/>
            <person name="Wang X.-L."/>
            <person name="Wang X.-M."/>
            <person name="Qiu X.-J."/>
            <person name="Liu H."/>
            <person name="Zhou S.-S."/>
            <person name="Jia K.-H."/>
            <person name="Nie S."/>
            <person name="Bao Y.-T."/>
            <person name="Zhang R.-G."/>
            <person name="Yun Q.-Z."/>
            <person name="Chai Y.-H."/>
            <person name="Lu J.-Y."/>
            <person name="Li Y."/>
            <person name="Zhao S.-W."/>
            <person name="Mao J.-F."/>
            <person name="Jia S.-G."/>
            <person name="Mao Y.-M."/>
        </authorList>
    </citation>
    <scope>NUCLEOTIDE SEQUENCE</scope>
    <source>
        <strain evidence="3">AT0</strain>
        <tissue evidence="3">Leaf</tissue>
    </source>
</reference>
<keyword evidence="2" id="KW-0732">Signal</keyword>
<feature type="chain" id="PRO_5037110944" description="NHL domain-containing protein" evidence="2">
    <location>
        <begin position="24"/>
        <end position="407"/>
    </location>
</feature>
<protein>
    <recommendedName>
        <fullName evidence="5">NHL domain-containing protein</fullName>
    </recommendedName>
</protein>
<dbReference type="Proteomes" id="UP000813462">
    <property type="component" value="Unassembled WGS sequence"/>
</dbReference>
<evidence type="ECO:0000313" key="4">
    <source>
        <dbReference type="Proteomes" id="UP000813462"/>
    </source>
</evidence>
<evidence type="ECO:0000256" key="2">
    <source>
        <dbReference type="SAM" id="SignalP"/>
    </source>
</evidence>
<dbReference type="SUPFAM" id="SSF101898">
    <property type="entry name" value="NHL repeat"/>
    <property type="match status" value="1"/>
</dbReference>
<comment type="caution">
    <text evidence="3">The sequence shown here is derived from an EMBL/GenBank/DDBJ whole genome shotgun (WGS) entry which is preliminary data.</text>
</comment>
<dbReference type="OrthoDB" id="342730at2759"/>
<dbReference type="InterPro" id="IPR011042">
    <property type="entry name" value="6-blade_b-propeller_TolB-like"/>
</dbReference>
<dbReference type="AlphaFoldDB" id="A0A978ULP1"/>
<organism evidence="3 4">
    <name type="scientific">Ziziphus jujuba var. spinosa</name>
    <dbReference type="NCBI Taxonomy" id="714518"/>
    <lineage>
        <taxon>Eukaryota</taxon>
        <taxon>Viridiplantae</taxon>
        <taxon>Streptophyta</taxon>
        <taxon>Embryophyta</taxon>
        <taxon>Tracheophyta</taxon>
        <taxon>Spermatophyta</taxon>
        <taxon>Magnoliopsida</taxon>
        <taxon>eudicotyledons</taxon>
        <taxon>Gunneridae</taxon>
        <taxon>Pentapetalae</taxon>
        <taxon>rosids</taxon>
        <taxon>fabids</taxon>
        <taxon>Rosales</taxon>
        <taxon>Rhamnaceae</taxon>
        <taxon>Paliureae</taxon>
        <taxon>Ziziphus</taxon>
    </lineage>
</organism>